<organism evidence="1 2">
    <name type="scientific">Pyropia yezoensis</name>
    <name type="common">Susabi-nori</name>
    <name type="synonym">Porphyra yezoensis</name>
    <dbReference type="NCBI Taxonomy" id="2788"/>
    <lineage>
        <taxon>Eukaryota</taxon>
        <taxon>Rhodophyta</taxon>
        <taxon>Bangiophyceae</taxon>
        <taxon>Bangiales</taxon>
        <taxon>Bangiaceae</taxon>
        <taxon>Pyropia</taxon>
    </lineage>
</organism>
<evidence type="ECO:0000313" key="1">
    <source>
        <dbReference type="EMBL" id="KAK1863979.1"/>
    </source>
</evidence>
<gene>
    <name evidence="1" type="ORF">I4F81_006531</name>
</gene>
<comment type="caution">
    <text evidence="1">The sequence shown here is derived from an EMBL/GenBank/DDBJ whole genome shotgun (WGS) entry which is preliminary data.</text>
</comment>
<accession>A0ACC3C204</accession>
<sequence length="114" mass="12036">MRIVLQIQPALDRKLLLSTVTITKAALCNCTSPHQVQDLPNVIGNDPVGGAVVAVVSQNACLHFQRQDTGLCPAVGNGGRWDGGPLLKDELGYVLEVGRGPVSDALDRPRGQLA</sequence>
<proteinExistence type="predicted"/>
<dbReference type="EMBL" id="CM020619">
    <property type="protein sequence ID" value="KAK1863979.1"/>
    <property type="molecule type" value="Genomic_DNA"/>
</dbReference>
<evidence type="ECO:0000313" key="2">
    <source>
        <dbReference type="Proteomes" id="UP000798662"/>
    </source>
</evidence>
<keyword evidence="2" id="KW-1185">Reference proteome</keyword>
<dbReference type="Proteomes" id="UP000798662">
    <property type="component" value="Chromosome 2"/>
</dbReference>
<reference evidence="1" key="1">
    <citation type="submission" date="2019-11" db="EMBL/GenBank/DDBJ databases">
        <title>Nori genome reveals adaptations in red seaweeds to the harsh intertidal environment.</title>
        <authorList>
            <person name="Wang D."/>
            <person name="Mao Y."/>
        </authorList>
    </citation>
    <scope>NUCLEOTIDE SEQUENCE</scope>
    <source>
        <tissue evidence="1">Gametophyte</tissue>
    </source>
</reference>
<name>A0ACC3C204_PYRYE</name>
<protein>
    <submittedName>
        <fullName evidence="1">Uncharacterized protein</fullName>
    </submittedName>
</protein>